<accession>A0A139A2V1</accession>
<organism evidence="1 2">
    <name type="scientific">Gonapodya prolifera (strain JEL478)</name>
    <name type="common">Monoblepharis prolifera</name>
    <dbReference type="NCBI Taxonomy" id="1344416"/>
    <lineage>
        <taxon>Eukaryota</taxon>
        <taxon>Fungi</taxon>
        <taxon>Fungi incertae sedis</taxon>
        <taxon>Chytridiomycota</taxon>
        <taxon>Chytridiomycota incertae sedis</taxon>
        <taxon>Monoblepharidomycetes</taxon>
        <taxon>Monoblepharidales</taxon>
        <taxon>Gonapodyaceae</taxon>
        <taxon>Gonapodya</taxon>
    </lineage>
</organism>
<dbReference type="EMBL" id="KQ965812">
    <property type="protein sequence ID" value="KXS10835.1"/>
    <property type="molecule type" value="Genomic_DNA"/>
</dbReference>
<dbReference type="AlphaFoldDB" id="A0A139A2V1"/>
<gene>
    <name evidence="1" type="ORF">M427DRAFT_36451</name>
</gene>
<dbReference type="Proteomes" id="UP000070544">
    <property type="component" value="Unassembled WGS sequence"/>
</dbReference>
<protein>
    <submittedName>
        <fullName evidence="1">Uncharacterized protein</fullName>
    </submittedName>
</protein>
<evidence type="ECO:0000313" key="1">
    <source>
        <dbReference type="EMBL" id="KXS10835.1"/>
    </source>
</evidence>
<sequence length="205" mass="23402">MATVLHLLHLAIEMEPFQRIPGQTLAENYAELTDALVNLNPLAHAGASATNVTWKLEQVLDAYREKNINALKKSGDNEEYTQLDELAKKYWAAYTGYTVEQDARRNEVTRKQNMEMQIHAATCENTLRRLSDKIGVRTRTESGDSKELSELERTPLAKKRRTVAKDACDTLRDIKDLTDKENERPDPVINTLARMMDEQTQDRAL</sequence>
<reference evidence="1 2" key="1">
    <citation type="journal article" date="2015" name="Genome Biol. Evol.">
        <title>Phylogenomic analyses indicate that early fungi evolved digesting cell walls of algal ancestors of land plants.</title>
        <authorList>
            <person name="Chang Y."/>
            <person name="Wang S."/>
            <person name="Sekimoto S."/>
            <person name="Aerts A.L."/>
            <person name="Choi C."/>
            <person name="Clum A."/>
            <person name="LaButti K.M."/>
            <person name="Lindquist E.A."/>
            <person name="Yee Ngan C."/>
            <person name="Ohm R.A."/>
            <person name="Salamov A.A."/>
            <person name="Grigoriev I.V."/>
            <person name="Spatafora J.W."/>
            <person name="Berbee M.L."/>
        </authorList>
    </citation>
    <scope>NUCLEOTIDE SEQUENCE [LARGE SCALE GENOMIC DNA]</scope>
    <source>
        <strain evidence="1 2">JEL478</strain>
    </source>
</reference>
<keyword evidence="2" id="KW-1185">Reference proteome</keyword>
<proteinExistence type="predicted"/>
<name>A0A139A2V1_GONPJ</name>
<evidence type="ECO:0000313" key="2">
    <source>
        <dbReference type="Proteomes" id="UP000070544"/>
    </source>
</evidence>